<sequence>MPTDRLNLALILIVAVFAAVWFFAKTGGWRVRTSASQTAKNYSIEAMTAFIKEAFAEITAGGGSELRLSEEEYRRSRNKRLQLKRALKGCGHGDLKDKRYVKSVMMDLLTGVNGLGGTTIHHSLPFHKPEQLTAQDRFDILLHLYRKKYGYDGLHELIRKHKLDAVKHVIEDGRTPSYIVTAEEIAHVFRKEAGLLSFQDKLEIVVQRIYQHYKGFGVIDAIREMRIDGVSGGVSGALPDSAGYRGAPLAEREADGNHRYKKESTSYDSVWIFYRGKPIHFSFLSFGSSEELRRVCQNIYKYNYPGQLSETNGYKVNDMKDGSRVVVVRPPFSESWAFFVRKFDLPNATLDQLVHGGNAGLAVELIRHLIKGCRITAVTGAQGSGKTTLLMAMVQSISATLTLRVQEMAYELHLRNLYPQRNILSFRETDHITGQQGLDVQKKTDGAVHILGEVATDTVAAWMIQMAQVASLFTLFTHHAKTFASLIDSLRNSLLKTGMFQDEVMAEKQVIRVIHFDIHLRKSADGTRFIERITECVPLDSDLYPSEKAGMTDKDKVELPGFLDDASEFFRRTTDRKLYEQRNIVEYRDGAYRVCRPISLRNTEEMLDHMTPADAQAFERFLETHWGGDVIAAS</sequence>
<reference evidence="2 5" key="2">
    <citation type="submission" date="2022-05" db="EMBL/GenBank/DDBJ databases">
        <title>Genome Sequencing of Bee-Associated Microbes.</title>
        <authorList>
            <person name="Dunlap C."/>
        </authorList>
    </citation>
    <scope>NUCLEOTIDE SEQUENCE [LARGE SCALE GENOMIC DNA]</scope>
    <source>
        <strain evidence="2 5">NRRL B-23120</strain>
    </source>
</reference>
<dbReference type="KEGG" id="pchi:PC41400_22415"/>
<proteinExistence type="predicted"/>
<keyword evidence="1" id="KW-0472">Membrane</keyword>
<name>A0A410X0S5_9BACL</name>
<dbReference type="EMBL" id="CP026520">
    <property type="protein sequence ID" value="QAV20274.1"/>
    <property type="molecule type" value="Genomic_DNA"/>
</dbReference>
<keyword evidence="5" id="KW-1185">Reference proteome</keyword>
<dbReference type="EMBL" id="JAMDMJ010000025">
    <property type="protein sequence ID" value="MCY9597895.1"/>
    <property type="molecule type" value="Genomic_DNA"/>
</dbReference>
<dbReference type="InterPro" id="IPR027417">
    <property type="entry name" value="P-loop_NTPase"/>
</dbReference>
<evidence type="ECO:0000313" key="2">
    <source>
        <dbReference type="EMBL" id="MCY9597895.1"/>
    </source>
</evidence>
<dbReference type="RefSeq" id="WP_042232597.1">
    <property type="nucleotide sequence ID" value="NZ_CP026520.1"/>
</dbReference>
<accession>A0A410X0S5</accession>
<evidence type="ECO:0000256" key="1">
    <source>
        <dbReference type="SAM" id="Phobius"/>
    </source>
</evidence>
<keyword evidence="1" id="KW-1133">Transmembrane helix</keyword>
<protein>
    <submittedName>
        <fullName evidence="2">Flp pilus assembly complex ATPase component TadA</fullName>
    </submittedName>
    <submittedName>
        <fullName evidence="3">Pilus assembly protein CpaF</fullName>
    </submittedName>
</protein>
<dbReference type="SUPFAM" id="SSF52540">
    <property type="entry name" value="P-loop containing nucleoside triphosphate hydrolases"/>
    <property type="match status" value="1"/>
</dbReference>
<gene>
    <name evidence="2" type="primary">tadA</name>
    <name evidence="2" type="ORF">M5X16_19180</name>
    <name evidence="3" type="ORF">PC41400_22415</name>
</gene>
<dbReference type="AlphaFoldDB" id="A0A410X0S5"/>
<keyword evidence="1" id="KW-0812">Transmembrane</keyword>
<dbReference type="Gene3D" id="3.40.50.300">
    <property type="entry name" value="P-loop containing nucleotide triphosphate hydrolases"/>
    <property type="match status" value="1"/>
</dbReference>
<dbReference type="OrthoDB" id="1981678at2"/>
<dbReference type="GeneID" id="95377551"/>
<dbReference type="Proteomes" id="UP001527202">
    <property type="component" value="Unassembled WGS sequence"/>
</dbReference>
<evidence type="ECO:0000313" key="3">
    <source>
        <dbReference type="EMBL" id="QAV20274.1"/>
    </source>
</evidence>
<reference evidence="3 4" key="1">
    <citation type="submission" date="2018-01" db="EMBL/GenBank/DDBJ databases">
        <title>The whole genome sequencing and assembly of Paenibacillus chitinolyticus KCCM 41400 strain.</title>
        <authorList>
            <person name="Kim J.-Y."/>
            <person name="Park M.-K."/>
            <person name="Lee Y.-J."/>
            <person name="Yi H."/>
            <person name="Bahn Y.-S."/>
            <person name="Kim J.F."/>
            <person name="Lee D.-W."/>
        </authorList>
    </citation>
    <scope>NUCLEOTIDE SEQUENCE [LARGE SCALE GENOMIC DNA]</scope>
    <source>
        <strain evidence="3 4">KCCM 41400</strain>
    </source>
</reference>
<evidence type="ECO:0000313" key="4">
    <source>
        <dbReference type="Proteomes" id="UP000288943"/>
    </source>
</evidence>
<evidence type="ECO:0000313" key="5">
    <source>
        <dbReference type="Proteomes" id="UP001527202"/>
    </source>
</evidence>
<feature type="transmembrane region" description="Helical" evidence="1">
    <location>
        <begin position="6"/>
        <end position="24"/>
    </location>
</feature>
<organism evidence="3 4">
    <name type="scientific">Paenibacillus chitinolyticus</name>
    <dbReference type="NCBI Taxonomy" id="79263"/>
    <lineage>
        <taxon>Bacteria</taxon>
        <taxon>Bacillati</taxon>
        <taxon>Bacillota</taxon>
        <taxon>Bacilli</taxon>
        <taxon>Bacillales</taxon>
        <taxon>Paenibacillaceae</taxon>
        <taxon>Paenibacillus</taxon>
    </lineage>
</organism>
<dbReference type="Proteomes" id="UP000288943">
    <property type="component" value="Chromosome"/>
</dbReference>